<accession>A0A381ZCA2</accession>
<dbReference type="Pfam" id="PF01225">
    <property type="entry name" value="Mur_ligase"/>
    <property type="match status" value="1"/>
</dbReference>
<feature type="non-terminal residue" evidence="2">
    <location>
        <position position="30"/>
    </location>
</feature>
<name>A0A381ZCA2_9ZZZZ</name>
<reference evidence="2" key="1">
    <citation type="submission" date="2018-05" db="EMBL/GenBank/DDBJ databases">
        <authorList>
            <person name="Lanie J.A."/>
            <person name="Ng W.-L."/>
            <person name="Kazmierczak K.M."/>
            <person name="Andrzejewski T.M."/>
            <person name="Davidsen T.M."/>
            <person name="Wayne K.J."/>
            <person name="Tettelin H."/>
            <person name="Glass J.I."/>
            <person name="Rusch D."/>
            <person name="Podicherti R."/>
            <person name="Tsui H.-C.T."/>
            <person name="Winkler M.E."/>
        </authorList>
    </citation>
    <scope>NUCLEOTIDE SEQUENCE</scope>
</reference>
<dbReference type="SUPFAM" id="SSF51984">
    <property type="entry name" value="MurCD N-terminal domain"/>
    <property type="match status" value="1"/>
</dbReference>
<proteinExistence type="predicted"/>
<evidence type="ECO:0000259" key="1">
    <source>
        <dbReference type="Pfam" id="PF01225"/>
    </source>
</evidence>
<dbReference type="EMBL" id="UINC01020610">
    <property type="protein sequence ID" value="SVA86377.1"/>
    <property type="molecule type" value="Genomic_DNA"/>
</dbReference>
<dbReference type="InterPro" id="IPR000713">
    <property type="entry name" value="Mur_ligase_N"/>
</dbReference>
<protein>
    <recommendedName>
        <fullName evidence="1">Mur ligase N-terminal catalytic domain-containing protein</fullName>
    </recommendedName>
</protein>
<dbReference type="Gene3D" id="3.40.50.720">
    <property type="entry name" value="NAD(P)-binding Rossmann-like Domain"/>
    <property type="match status" value="1"/>
</dbReference>
<gene>
    <name evidence="2" type="ORF">METZ01_LOCUS139231</name>
</gene>
<dbReference type="GO" id="GO:0016881">
    <property type="term" value="F:acid-amino acid ligase activity"/>
    <property type="evidence" value="ECO:0007669"/>
    <property type="project" value="InterPro"/>
</dbReference>
<organism evidence="2">
    <name type="scientific">marine metagenome</name>
    <dbReference type="NCBI Taxonomy" id="408172"/>
    <lineage>
        <taxon>unclassified sequences</taxon>
        <taxon>metagenomes</taxon>
        <taxon>ecological metagenomes</taxon>
    </lineage>
</organism>
<dbReference type="AlphaFoldDB" id="A0A381ZCA2"/>
<evidence type="ECO:0000313" key="2">
    <source>
        <dbReference type="EMBL" id="SVA86377.1"/>
    </source>
</evidence>
<feature type="domain" description="Mur ligase N-terminal catalytic" evidence="1">
    <location>
        <begin position="1"/>
        <end position="30"/>
    </location>
</feature>
<sequence>MSGIAELLMNLGFNITGSDINRSENVKRLE</sequence>